<dbReference type="EMBL" id="CP020919">
    <property type="protein sequence ID" value="AWG26227.1"/>
    <property type="molecule type" value="Genomic_DNA"/>
</dbReference>
<dbReference type="InterPro" id="IPR036249">
    <property type="entry name" value="Thioredoxin-like_sf"/>
</dbReference>
<dbReference type="Proteomes" id="UP000244677">
    <property type="component" value="Chromosome"/>
</dbReference>
<evidence type="ECO:0000313" key="2">
    <source>
        <dbReference type="Proteomes" id="UP000244677"/>
    </source>
</evidence>
<dbReference type="SUPFAM" id="SSF52833">
    <property type="entry name" value="Thioredoxin-like"/>
    <property type="match status" value="1"/>
</dbReference>
<proteinExistence type="predicted"/>
<dbReference type="Gene3D" id="3.40.30.10">
    <property type="entry name" value="Glutaredoxin"/>
    <property type="match status" value="1"/>
</dbReference>
<organism evidence="1 2">
    <name type="scientific">Flavobacterium kingsejongi</name>
    <dbReference type="NCBI Taxonomy" id="1678728"/>
    <lineage>
        <taxon>Bacteria</taxon>
        <taxon>Pseudomonadati</taxon>
        <taxon>Bacteroidota</taxon>
        <taxon>Flavobacteriia</taxon>
        <taxon>Flavobacteriales</taxon>
        <taxon>Flavobacteriaceae</taxon>
        <taxon>Flavobacterium</taxon>
    </lineage>
</organism>
<gene>
    <name evidence="1" type="ORF">FK004_13810</name>
</gene>
<keyword evidence="2" id="KW-1185">Reference proteome</keyword>
<evidence type="ECO:0000313" key="1">
    <source>
        <dbReference type="EMBL" id="AWG26227.1"/>
    </source>
</evidence>
<dbReference type="RefSeq" id="WP_108737763.1">
    <property type="nucleotide sequence ID" value="NZ_CP020919.1"/>
</dbReference>
<sequence>MLSFTILWLNYKHLLLKQKDHIKFQIKTNRLIRNYEVFSKALFFNEALSLYPSEIIIGNKTTKIELSIITNPFCSHCKVLHQSLIEILDRNRDKLHLNFIINVDLNIEKAPLQDFYKVLLNTYFKQGEKGFREILEVLHKEKERDLQECLLNQMMKRLV</sequence>
<dbReference type="KEGG" id="fki:FK004_13810"/>
<evidence type="ECO:0008006" key="3">
    <source>
        <dbReference type="Google" id="ProtNLM"/>
    </source>
</evidence>
<name>A0A2S1LR40_9FLAO</name>
<dbReference type="AlphaFoldDB" id="A0A2S1LR40"/>
<dbReference type="OrthoDB" id="1100563at2"/>
<reference evidence="1 2" key="1">
    <citation type="submission" date="2017-04" db="EMBL/GenBank/DDBJ databases">
        <title>Complete genome sequence of Flavobacterium kingsejong AJ004.</title>
        <authorList>
            <person name="Lee P.C."/>
        </authorList>
    </citation>
    <scope>NUCLEOTIDE SEQUENCE [LARGE SCALE GENOMIC DNA]</scope>
    <source>
        <strain evidence="1 2">AJ004</strain>
    </source>
</reference>
<protein>
    <recommendedName>
        <fullName evidence="3">Thioredoxin-like fold domain-containing protein</fullName>
    </recommendedName>
</protein>
<accession>A0A2S1LR40</accession>